<name>G0MWX8_CAEBE</name>
<keyword evidence="3" id="KW-1185">Reference proteome</keyword>
<gene>
    <name evidence="2" type="ORF">CAEBREN_23163</name>
</gene>
<protein>
    <submittedName>
        <fullName evidence="2">Uncharacterized protein</fullName>
    </submittedName>
</protein>
<dbReference type="HOGENOM" id="CLU_619987_0_0_1"/>
<feature type="compositionally biased region" description="Low complexity" evidence="1">
    <location>
        <begin position="259"/>
        <end position="269"/>
    </location>
</feature>
<feature type="compositionally biased region" description="Basic and acidic residues" evidence="1">
    <location>
        <begin position="132"/>
        <end position="154"/>
    </location>
</feature>
<feature type="region of interest" description="Disordered" evidence="1">
    <location>
        <begin position="92"/>
        <end position="112"/>
    </location>
</feature>
<dbReference type="Proteomes" id="UP000008068">
    <property type="component" value="Unassembled WGS sequence"/>
</dbReference>
<accession>G0MWX8</accession>
<dbReference type="AlphaFoldDB" id="G0MWX8"/>
<dbReference type="EMBL" id="GL379817">
    <property type="protein sequence ID" value="EGT46358.1"/>
    <property type="molecule type" value="Genomic_DNA"/>
</dbReference>
<feature type="region of interest" description="Disordered" evidence="1">
    <location>
        <begin position="132"/>
        <end position="198"/>
    </location>
</feature>
<evidence type="ECO:0000256" key="1">
    <source>
        <dbReference type="SAM" id="MobiDB-lite"/>
    </source>
</evidence>
<sequence>MYGAPHGDYIQVWTSEQLPIARKIEEKNYIKEDAEFFATSASGNYEGRNYLPVDTMSTMKNYIKEETEFYTTPTFNFDYQTPVKLEEPLENFQTQSQDQKQEKESIFDTSTSTTDKLLATIKREAAAAEKAKAEAKAEAKADAKKRKNDVEDAKKRARQLRKNEAKRRRRRNMSEEKRRLEREKNTIRSKKWRDRKKLEKQMMENGEGVAGALKLELQSGSDYGEQEVVQVQSPARILFDDDTFPSSVDSILPTRESSQDTSSFSMSTSKKPRVTKLLTPEELEQRRDVYRRLSPEQKREHNRKVMERRKKRIEEMNEVERREHVLKEYAKYVERYRKRKEKMKNDTPEERKERLKGWRESKRRDRERKKLQQLEVKNEVEENGESCSNMPNEGEVVELKDISLCYGSYLIPTYCGGYEETGCQLGETNIYGVEEGSELKYL</sequence>
<proteinExistence type="predicted"/>
<reference evidence="3" key="1">
    <citation type="submission" date="2011-07" db="EMBL/GenBank/DDBJ databases">
        <authorList>
            <consortium name="Caenorhabditis brenneri Sequencing and Analysis Consortium"/>
            <person name="Wilson R.K."/>
        </authorList>
    </citation>
    <scope>NUCLEOTIDE SEQUENCE [LARGE SCALE GENOMIC DNA]</scope>
    <source>
        <strain evidence="3">PB2801</strain>
    </source>
</reference>
<organism evidence="3">
    <name type="scientific">Caenorhabditis brenneri</name>
    <name type="common">Nematode worm</name>
    <dbReference type="NCBI Taxonomy" id="135651"/>
    <lineage>
        <taxon>Eukaryota</taxon>
        <taxon>Metazoa</taxon>
        <taxon>Ecdysozoa</taxon>
        <taxon>Nematoda</taxon>
        <taxon>Chromadorea</taxon>
        <taxon>Rhabditida</taxon>
        <taxon>Rhabditina</taxon>
        <taxon>Rhabditomorpha</taxon>
        <taxon>Rhabditoidea</taxon>
        <taxon>Rhabditidae</taxon>
        <taxon>Peloderinae</taxon>
        <taxon>Caenorhabditis</taxon>
    </lineage>
</organism>
<evidence type="ECO:0000313" key="2">
    <source>
        <dbReference type="EMBL" id="EGT46358.1"/>
    </source>
</evidence>
<feature type="compositionally biased region" description="Basic and acidic residues" evidence="1">
    <location>
        <begin position="172"/>
        <end position="186"/>
    </location>
</feature>
<dbReference type="InParanoid" id="G0MWX8"/>
<feature type="region of interest" description="Disordered" evidence="1">
    <location>
        <begin position="240"/>
        <end position="273"/>
    </location>
</feature>
<feature type="region of interest" description="Disordered" evidence="1">
    <location>
        <begin position="340"/>
        <end position="366"/>
    </location>
</feature>
<evidence type="ECO:0000313" key="3">
    <source>
        <dbReference type="Proteomes" id="UP000008068"/>
    </source>
</evidence>
<feature type="compositionally biased region" description="Basic and acidic residues" evidence="1">
    <location>
        <begin position="343"/>
        <end position="366"/>
    </location>
</feature>
<feature type="compositionally biased region" description="Basic residues" evidence="1">
    <location>
        <begin position="155"/>
        <end position="171"/>
    </location>
</feature>